<evidence type="ECO:0000256" key="6">
    <source>
        <dbReference type="ARBA" id="ARBA00023163"/>
    </source>
</evidence>
<dbReference type="GO" id="GO:0005829">
    <property type="term" value="C:cytosol"/>
    <property type="evidence" value="ECO:0007669"/>
    <property type="project" value="TreeGrafter"/>
</dbReference>
<keyword evidence="3" id="KW-0902">Two-component regulatory system</keyword>
<accession>A0AAC9RR54</accession>
<dbReference type="Pfam" id="PF00486">
    <property type="entry name" value="Trans_reg_C"/>
    <property type="match status" value="1"/>
</dbReference>
<dbReference type="SUPFAM" id="SSF46894">
    <property type="entry name" value="C-terminal effector domain of the bipartite response regulators"/>
    <property type="match status" value="1"/>
</dbReference>
<dbReference type="InterPro" id="IPR036388">
    <property type="entry name" value="WH-like_DNA-bd_sf"/>
</dbReference>
<evidence type="ECO:0000256" key="3">
    <source>
        <dbReference type="ARBA" id="ARBA00023012"/>
    </source>
</evidence>
<evidence type="ECO:0000256" key="9">
    <source>
        <dbReference type="PROSITE-ProRule" id="PRU01091"/>
    </source>
</evidence>
<dbReference type="GO" id="GO:0032993">
    <property type="term" value="C:protein-DNA complex"/>
    <property type="evidence" value="ECO:0007669"/>
    <property type="project" value="TreeGrafter"/>
</dbReference>
<keyword evidence="5 9" id="KW-0238">DNA-binding</keyword>
<gene>
    <name evidence="12" type="primary">srrA_5</name>
    <name evidence="12" type="ORF">CLFO_31360</name>
</gene>
<dbReference type="PROSITE" id="PS50110">
    <property type="entry name" value="RESPONSE_REGULATORY"/>
    <property type="match status" value="1"/>
</dbReference>
<dbReference type="CDD" id="cd00383">
    <property type="entry name" value="trans_reg_C"/>
    <property type="match status" value="1"/>
</dbReference>
<dbReference type="GO" id="GO:0006355">
    <property type="term" value="P:regulation of DNA-templated transcription"/>
    <property type="evidence" value="ECO:0007669"/>
    <property type="project" value="InterPro"/>
</dbReference>
<dbReference type="Gene3D" id="6.10.250.690">
    <property type="match status" value="1"/>
</dbReference>
<comment type="function">
    <text evidence="7">May play the central regulatory role in sporulation. It may be an element of the effector pathway responsible for the activation of sporulation genes in response to nutritional stress. Spo0A may act in concert with spo0H (a sigma factor) to control the expression of some genes that are critical to the sporulation process.</text>
</comment>
<dbReference type="InterPro" id="IPR001789">
    <property type="entry name" value="Sig_transdc_resp-reg_receiver"/>
</dbReference>
<dbReference type="GO" id="GO:0000976">
    <property type="term" value="F:transcription cis-regulatory region binding"/>
    <property type="evidence" value="ECO:0007669"/>
    <property type="project" value="TreeGrafter"/>
</dbReference>
<feature type="modified residue" description="4-aspartylphosphate" evidence="8">
    <location>
        <position position="84"/>
    </location>
</feature>
<organism evidence="12 13">
    <name type="scientific">Clostridium formicaceticum</name>
    <dbReference type="NCBI Taxonomy" id="1497"/>
    <lineage>
        <taxon>Bacteria</taxon>
        <taxon>Bacillati</taxon>
        <taxon>Bacillota</taxon>
        <taxon>Clostridia</taxon>
        <taxon>Eubacteriales</taxon>
        <taxon>Clostridiaceae</taxon>
        <taxon>Clostridium</taxon>
    </lineage>
</organism>
<dbReference type="FunFam" id="1.10.10.10:FF:000018">
    <property type="entry name" value="DNA-binding response regulator ResD"/>
    <property type="match status" value="1"/>
</dbReference>
<feature type="domain" description="Response regulatory" evidence="10">
    <location>
        <begin position="35"/>
        <end position="148"/>
    </location>
</feature>
<dbReference type="InterPro" id="IPR011006">
    <property type="entry name" value="CheY-like_superfamily"/>
</dbReference>
<evidence type="ECO:0000256" key="8">
    <source>
        <dbReference type="PROSITE-ProRule" id="PRU00169"/>
    </source>
</evidence>
<evidence type="ECO:0000256" key="7">
    <source>
        <dbReference type="ARBA" id="ARBA00024867"/>
    </source>
</evidence>
<dbReference type="Proteomes" id="UP000192478">
    <property type="component" value="Chromosome"/>
</dbReference>
<name>A0AAC9RR54_9CLOT</name>
<evidence type="ECO:0000313" key="12">
    <source>
        <dbReference type="EMBL" id="ARE88730.1"/>
    </source>
</evidence>
<dbReference type="InterPro" id="IPR016032">
    <property type="entry name" value="Sig_transdc_resp-reg_C-effctor"/>
</dbReference>
<feature type="DNA-binding region" description="OmpR/PhoB-type" evidence="9">
    <location>
        <begin position="159"/>
        <end position="256"/>
    </location>
</feature>
<dbReference type="EMBL" id="CP020559">
    <property type="protein sequence ID" value="ARE88730.1"/>
    <property type="molecule type" value="Genomic_DNA"/>
</dbReference>
<dbReference type="InterPro" id="IPR039420">
    <property type="entry name" value="WalR-like"/>
</dbReference>
<keyword evidence="6" id="KW-0804">Transcription</keyword>
<feature type="domain" description="OmpR/PhoB-type" evidence="11">
    <location>
        <begin position="159"/>
        <end position="256"/>
    </location>
</feature>
<evidence type="ECO:0000313" key="13">
    <source>
        <dbReference type="Proteomes" id="UP000192478"/>
    </source>
</evidence>
<evidence type="ECO:0000259" key="11">
    <source>
        <dbReference type="PROSITE" id="PS51755"/>
    </source>
</evidence>
<dbReference type="SUPFAM" id="SSF52172">
    <property type="entry name" value="CheY-like"/>
    <property type="match status" value="1"/>
</dbReference>
<dbReference type="Gene3D" id="3.40.50.2300">
    <property type="match status" value="1"/>
</dbReference>
<dbReference type="SMART" id="SM00862">
    <property type="entry name" value="Trans_reg_C"/>
    <property type="match status" value="1"/>
</dbReference>
<dbReference type="AlphaFoldDB" id="A0AAC9RR54"/>
<dbReference type="Pfam" id="PF00072">
    <property type="entry name" value="Response_reg"/>
    <property type="match status" value="1"/>
</dbReference>
<evidence type="ECO:0000256" key="1">
    <source>
        <dbReference type="ARBA" id="ARBA00018672"/>
    </source>
</evidence>
<dbReference type="InterPro" id="IPR001867">
    <property type="entry name" value="OmpR/PhoB-type_DNA-bd"/>
</dbReference>
<proteinExistence type="predicted"/>
<dbReference type="GO" id="GO:0000156">
    <property type="term" value="F:phosphorelay response regulator activity"/>
    <property type="evidence" value="ECO:0007669"/>
    <property type="project" value="TreeGrafter"/>
</dbReference>
<reference evidence="12 13" key="1">
    <citation type="submission" date="2017-03" db="EMBL/GenBank/DDBJ databases">
        <title>Complete sequence of Clostridium formicaceticum DSM 92.</title>
        <authorList>
            <person name="Poehlein A."/>
            <person name="Karl M."/>
            <person name="Bengelsdorf F.R."/>
            <person name="Duerre P."/>
            <person name="Daniel R."/>
        </authorList>
    </citation>
    <scope>NUCLEOTIDE SEQUENCE [LARGE SCALE GENOMIC DNA]</scope>
    <source>
        <strain evidence="12 13">DSM 92</strain>
    </source>
</reference>
<dbReference type="Gene3D" id="1.10.10.10">
    <property type="entry name" value="Winged helix-like DNA-binding domain superfamily/Winged helix DNA-binding domain"/>
    <property type="match status" value="1"/>
</dbReference>
<dbReference type="SMART" id="SM00448">
    <property type="entry name" value="REC"/>
    <property type="match status" value="1"/>
</dbReference>
<dbReference type="PROSITE" id="PS51755">
    <property type="entry name" value="OMPR_PHOB"/>
    <property type="match status" value="1"/>
</dbReference>
<evidence type="ECO:0000256" key="2">
    <source>
        <dbReference type="ARBA" id="ARBA00022553"/>
    </source>
</evidence>
<dbReference type="FunFam" id="3.40.50.2300:FF:000001">
    <property type="entry name" value="DNA-binding response regulator PhoB"/>
    <property type="match status" value="1"/>
</dbReference>
<dbReference type="PANTHER" id="PTHR48111">
    <property type="entry name" value="REGULATOR OF RPOS"/>
    <property type="match status" value="1"/>
</dbReference>
<evidence type="ECO:0000259" key="10">
    <source>
        <dbReference type="PROSITE" id="PS50110"/>
    </source>
</evidence>
<protein>
    <recommendedName>
        <fullName evidence="1">Stage 0 sporulation protein A homolog</fullName>
    </recommendedName>
</protein>
<keyword evidence="4" id="KW-0805">Transcription regulation</keyword>
<evidence type="ECO:0000256" key="5">
    <source>
        <dbReference type="ARBA" id="ARBA00023125"/>
    </source>
</evidence>
<evidence type="ECO:0000256" key="4">
    <source>
        <dbReference type="ARBA" id="ARBA00023015"/>
    </source>
</evidence>
<sequence>MLDIRKQGNFLNPTNSCAQYYRDIMEVIVLQHLGKVLVVDDDPNILELVKLYGEKEGFEIVGISNGDLVLSAFNRENPDVIILDIMLPGKDGLTLCRHLREIRMVPIIMLTAKGEEADRVLGLEMGADDYVSKPFSPRELVARIKAVLRRTKTPEILTNWNLKYPGLTIMADIRKVFVADKEIEITPKEFELLLYLAQNPLRVFSRENLLSAVWGYDYFGDQRTVDVHIRRLRKKLASLTHEYLTTIWGVGYQFTAPSKEREEIYE</sequence>
<keyword evidence="2 8" id="KW-0597">Phosphoprotein</keyword>
<dbReference type="PANTHER" id="PTHR48111:SF21">
    <property type="entry name" value="DNA-BINDING DUAL MASTER TRANSCRIPTIONAL REGULATOR RPAA"/>
    <property type="match status" value="1"/>
</dbReference>